<organism evidence="2">
    <name type="scientific">Myoviridae sp. ctqfO1</name>
    <dbReference type="NCBI Taxonomy" id="2827710"/>
    <lineage>
        <taxon>Viruses</taxon>
        <taxon>Duplodnaviria</taxon>
        <taxon>Heunggongvirae</taxon>
        <taxon>Uroviricota</taxon>
        <taxon>Caudoviricetes</taxon>
    </lineage>
</organism>
<dbReference type="GO" id="GO:0003678">
    <property type="term" value="F:DNA helicase activity"/>
    <property type="evidence" value="ECO:0007669"/>
    <property type="project" value="InterPro"/>
</dbReference>
<dbReference type="Pfam" id="PF03796">
    <property type="entry name" value="DnaB_C"/>
    <property type="match status" value="1"/>
</dbReference>
<dbReference type="PANTHER" id="PTHR30153">
    <property type="entry name" value="REPLICATIVE DNA HELICASE DNAB"/>
    <property type="match status" value="1"/>
</dbReference>
<dbReference type="EMBL" id="BK032734">
    <property type="protein sequence ID" value="DAF57420.1"/>
    <property type="molecule type" value="Genomic_DNA"/>
</dbReference>
<reference evidence="2" key="1">
    <citation type="journal article" date="2021" name="Proc. Natl. Acad. Sci. U.S.A.">
        <title>A Catalog of Tens of Thousands of Viruses from Human Metagenomes Reveals Hidden Associations with Chronic Diseases.</title>
        <authorList>
            <person name="Tisza M.J."/>
            <person name="Buck C.B."/>
        </authorList>
    </citation>
    <scope>NUCLEOTIDE SEQUENCE</scope>
    <source>
        <strain evidence="2">CtqfO1</strain>
    </source>
</reference>
<protein>
    <submittedName>
        <fullName evidence="2">Helicase REPLICATION</fullName>
    </submittedName>
</protein>
<dbReference type="SUPFAM" id="SSF52540">
    <property type="entry name" value="P-loop containing nucleoside triphosphate hydrolases"/>
    <property type="match status" value="1"/>
</dbReference>
<keyword evidence="2" id="KW-0378">Hydrolase</keyword>
<accession>A0A8S5T226</accession>
<sequence length="427" mass="49390">MSVGEYQLINKILSDKSFNIVEDNLITEEYLPRVKKEFQYLSDFYKKYGSVPDKEKFIEKFPNFEFFIVTQTDKSIVDDLREQVLFNRAVDVINKASKLYEKNANEASKYLLSQIDKLQPQEDFSCTDIIHDRSRLEEWKRRQRDPESSFIEIPFKELNEDLLGFQRGEELFVFFAKSNVGKSVALTMCAEHASKLGNRVGFISPEMSTQSIGFRWDSSRTHFSNSAMQKGLLINGYEKYFDELNLSEEHVFVADSEDFDGNITISKCRQFIKSKRLDILFIDGLVYIEPDGDTRKLSISAKMGMAARQLLRLSNDFKIPVVVVAQSRRRSSEKRSEDEALDDSESIADSYDVSRAATKMVSINKSENALKFYISKNRGNIAGKTYTYSFDIDRMSYTFIPSLEDIESDDTSKEELEELKSELKHMF</sequence>
<dbReference type="GO" id="GO:0005524">
    <property type="term" value="F:ATP binding"/>
    <property type="evidence" value="ECO:0007669"/>
    <property type="project" value="InterPro"/>
</dbReference>
<keyword evidence="2" id="KW-0347">Helicase</keyword>
<dbReference type="Gene3D" id="3.40.50.300">
    <property type="entry name" value="P-loop containing nucleotide triphosphate hydrolases"/>
    <property type="match status" value="1"/>
</dbReference>
<evidence type="ECO:0000313" key="2">
    <source>
        <dbReference type="EMBL" id="DAF57420.1"/>
    </source>
</evidence>
<name>A0A8S5T226_9CAUD</name>
<dbReference type="InterPro" id="IPR027417">
    <property type="entry name" value="P-loop_NTPase"/>
</dbReference>
<proteinExistence type="predicted"/>
<dbReference type="InterPro" id="IPR007694">
    <property type="entry name" value="DNA_helicase_DnaB-like_C"/>
</dbReference>
<dbReference type="PROSITE" id="PS51199">
    <property type="entry name" value="SF4_HELICASE"/>
    <property type="match status" value="1"/>
</dbReference>
<keyword evidence="2" id="KW-0067">ATP-binding</keyword>
<keyword evidence="2" id="KW-0547">Nucleotide-binding</keyword>
<dbReference type="GO" id="GO:0006260">
    <property type="term" value="P:DNA replication"/>
    <property type="evidence" value="ECO:0007669"/>
    <property type="project" value="InterPro"/>
</dbReference>
<feature type="domain" description="SF4 helicase" evidence="1">
    <location>
        <begin position="144"/>
        <end position="406"/>
    </location>
</feature>
<dbReference type="PANTHER" id="PTHR30153:SF2">
    <property type="entry name" value="REPLICATIVE DNA HELICASE"/>
    <property type="match status" value="1"/>
</dbReference>
<evidence type="ECO:0000259" key="1">
    <source>
        <dbReference type="PROSITE" id="PS51199"/>
    </source>
</evidence>